<accession>A0AAD7EBZ9</accession>
<keyword evidence="2" id="KW-1185">Reference proteome</keyword>
<gene>
    <name evidence="1" type="ORF">DFH08DRAFT_944228</name>
</gene>
<evidence type="ECO:0000313" key="2">
    <source>
        <dbReference type="Proteomes" id="UP001218218"/>
    </source>
</evidence>
<protein>
    <submittedName>
        <fullName evidence="1">Uncharacterized protein</fullName>
    </submittedName>
</protein>
<sequence length="199" mass="22736">MAAQPRHIHEDIPCVGMIPTDIRKYIFRYGRLEQWDWLWSFIAFLSNIVGRHCEMPGLVPVLPRLVNPSPISIQAIVEMYRSLPVQKPAQPAQTKQDPIISFEYKTLKLLKRMPTDVCMGHFICCMKTANHNLAPTRKNPGPQSTRVGQRSIQYLKPPAEVWRIPPAPCVDQNRSEEWMPQMLGGRDTAAQAPQGRKLD</sequence>
<dbReference type="AlphaFoldDB" id="A0AAD7EBZ9"/>
<name>A0AAD7EBZ9_9AGAR</name>
<dbReference type="Proteomes" id="UP001218218">
    <property type="component" value="Unassembled WGS sequence"/>
</dbReference>
<dbReference type="EMBL" id="JARIHO010000082">
    <property type="protein sequence ID" value="KAJ7309315.1"/>
    <property type="molecule type" value="Genomic_DNA"/>
</dbReference>
<organism evidence="1 2">
    <name type="scientific">Mycena albidolilacea</name>
    <dbReference type="NCBI Taxonomy" id="1033008"/>
    <lineage>
        <taxon>Eukaryota</taxon>
        <taxon>Fungi</taxon>
        <taxon>Dikarya</taxon>
        <taxon>Basidiomycota</taxon>
        <taxon>Agaricomycotina</taxon>
        <taxon>Agaricomycetes</taxon>
        <taxon>Agaricomycetidae</taxon>
        <taxon>Agaricales</taxon>
        <taxon>Marasmiineae</taxon>
        <taxon>Mycenaceae</taxon>
        <taxon>Mycena</taxon>
    </lineage>
</organism>
<reference evidence="1" key="1">
    <citation type="submission" date="2023-03" db="EMBL/GenBank/DDBJ databases">
        <title>Massive genome expansion in bonnet fungi (Mycena s.s.) driven by repeated elements and novel gene families across ecological guilds.</title>
        <authorList>
            <consortium name="Lawrence Berkeley National Laboratory"/>
            <person name="Harder C.B."/>
            <person name="Miyauchi S."/>
            <person name="Viragh M."/>
            <person name="Kuo A."/>
            <person name="Thoen E."/>
            <person name="Andreopoulos B."/>
            <person name="Lu D."/>
            <person name="Skrede I."/>
            <person name="Drula E."/>
            <person name="Henrissat B."/>
            <person name="Morin E."/>
            <person name="Kohler A."/>
            <person name="Barry K."/>
            <person name="LaButti K."/>
            <person name="Morin E."/>
            <person name="Salamov A."/>
            <person name="Lipzen A."/>
            <person name="Mereny Z."/>
            <person name="Hegedus B."/>
            <person name="Baldrian P."/>
            <person name="Stursova M."/>
            <person name="Weitz H."/>
            <person name="Taylor A."/>
            <person name="Grigoriev I.V."/>
            <person name="Nagy L.G."/>
            <person name="Martin F."/>
            <person name="Kauserud H."/>
        </authorList>
    </citation>
    <scope>NUCLEOTIDE SEQUENCE</scope>
    <source>
        <strain evidence="1">CBHHK002</strain>
    </source>
</reference>
<evidence type="ECO:0000313" key="1">
    <source>
        <dbReference type="EMBL" id="KAJ7309315.1"/>
    </source>
</evidence>
<proteinExistence type="predicted"/>
<comment type="caution">
    <text evidence="1">The sequence shown here is derived from an EMBL/GenBank/DDBJ whole genome shotgun (WGS) entry which is preliminary data.</text>
</comment>